<dbReference type="OrthoDB" id="2004167at2"/>
<dbReference type="Proteomes" id="UP000198847">
    <property type="component" value="Unassembled WGS sequence"/>
</dbReference>
<keyword evidence="8" id="KW-0443">Lipid metabolism</keyword>
<dbReference type="GO" id="GO:0004806">
    <property type="term" value="F:triacylglycerol lipase activity"/>
    <property type="evidence" value="ECO:0007669"/>
    <property type="project" value="UniProtKB-EC"/>
</dbReference>
<proteinExistence type="predicted"/>
<dbReference type="STRING" id="112903.SAMN04490178_1447"/>
<dbReference type="EMBL" id="FODY01000044">
    <property type="protein sequence ID" value="SEP47322.1"/>
    <property type="molecule type" value="Genomic_DNA"/>
</dbReference>
<dbReference type="AlphaFoldDB" id="A0A1H8Y5G8"/>
<evidence type="ECO:0000256" key="6">
    <source>
        <dbReference type="ARBA" id="ARBA00022801"/>
    </source>
</evidence>
<gene>
    <name evidence="10" type="ORF">SAMN04490178_1447</name>
</gene>
<keyword evidence="11" id="KW-1185">Reference proteome</keyword>
<evidence type="ECO:0000256" key="7">
    <source>
        <dbReference type="ARBA" id="ARBA00022963"/>
    </source>
</evidence>
<comment type="subcellular location">
    <subcellularLocation>
        <location evidence="2">Secreted</location>
    </subcellularLocation>
</comment>
<evidence type="ECO:0000256" key="8">
    <source>
        <dbReference type="ARBA" id="ARBA00023098"/>
    </source>
</evidence>
<evidence type="ECO:0000256" key="1">
    <source>
        <dbReference type="ARBA" id="ARBA00001024"/>
    </source>
</evidence>
<keyword evidence="6" id="KW-0378">Hydrolase</keyword>
<dbReference type="PANTHER" id="PTHR34043:SF3">
    <property type="entry name" value="ALPHA_BETA-HYDROLASES SUPERFAMILY PROTEIN"/>
    <property type="match status" value="1"/>
</dbReference>
<evidence type="ECO:0000313" key="11">
    <source>
        <dbReference type="Proteomes" id="UP000198847"/>
    </source>
</evidence>
<organism evidence="10 11">
    <name type="scientific">Propionispora vibrioides</name>
    <dbReference type="NCBI Taxonomy" id="112903"/>
    <lineage>
        <taxon>Bacteria</taxon>
        <taxon>Bacillati</taxon>
        <taxon>Bacillota</taxon>
        <taxon>Negativicutes</taxon>
        <taxon>Selenomonadales</taxon>
        <taxon>Sporomusaceae</taxon>
        <taxon>Propionispora</taxon>
    </lineage>
</organism>
<dbReference type="GO" id="GO:0005576">
    <property type="term" value="C:extracellular region"/>
    <property type="evidence" value="ECO:0007669"/>
    <property type="project" value="UniProtKB-SubCell"/>
</dbReference>
<dbReference type="InterPro" id="IPR056304">
    <property type="entry name" value="Lip-like_C"/>
</dbReference>
<dbReference type="GO" id="GO:0016042">
    <property type="term" value="P:lipid catabolic process"/>
    <property type="evidence" value="ECO:0007669"/>
    <property type="project" value="UniProtKB-KW"/>
</dbReference>
<reference evidence="10 11" key="1">
    <citation type="submission" date="2016-10" db="EMBL/GenBank/DDBJ databases">
        <authorList>
            <person name="de Groot N.N."/>
        </authorList>
    </citation>
    <scope>NUCLEOTIDE SEQUENCE [LARGE SCALE GENOMIC DNA]</scope>
    <source>
        <strain evidence="10 11">DSM 13305</strain>
    </source>
</reference>
<keyword evidence="5" id="KW-0732">Signal</keyword>
<sequence length="402" mass="44354">MASVRKTSEKVMRAKANSYPIVLVHGFMGWGRNEVLGLKYWGGLTDYEQKLTSSGYTTYTATVGPVSSNWDRACELYAYIKGGTVDYGQAHSQQEGHSRYGRTYPGLYPEWGNLTTEGKVNKIHLVAHSMGGQTVRTLVQLLKEGSKAEQNATPSQLSPLFAGGKSWVHSVTTIASTHDGTTLADESNTFGDFTKNFIASLAAFTGAGETLIYDFKLDQWGLNRMPKESLTAYTNRVLGSEIWNDTNDLANWDLSTDGARVLNSWVKAQPDVYYFSYSACATVPSILTSNELPHVIYMTPLLYPFGTFIGSYTRNEQGRVIIDDSWKPNDGVVNTISQSGPKIWSSDKIVTYNGIPQIGKWNSMPLLDSIDHMDACGIGANALTLSWYKELAEKLAELPINN</sequence>
<keyword evidence="4" id="KW-0964">Secreted</keyword>
<evidence type="ECO:0000313" key="10">
    <source>
        <dbReference type="EMBL" id="SEP47322.1"/>
    </source>
</evidence>
<dbReference type="EC" id="3.1.1.3" evidence="3"/>
<dbReference type="Gene3D" id="3.40.50.1820">
    <property type="entry name" value="alpha/beta hydrolase"/>
    <property type="match status" value="1"/>
</dbReference>
<feature type="domain" description="Lipase-like C-terminal" evidence="9">
    <location>
        <begin position="17"/>
        <end position="380"/>
    </location>
</feature>
<dbReference type="RefSeq" id="WP_091752310.1">
    <property type="nucleotide sequence ID" value="NZ_FODY01000044.1"/>
</dbReference>
<dbReference type="SUPFAM" id="SSF53474">
    <property type="entry name" value="alpha/beta-Hydrolases"/>
    <property type="match status" value="1"/>
</dbReference>
<evidence type="ECO:0000256" key="2">
    <source>
        <dbReference type="ARBA" id="ARBA00004613"/>
    </source>
</evidence>
<evidence type="ECO:0000256" key="5">
    <source>
        <dbReference type="ARBA" id="ARBA00022729"/>
    </source>
</evidence>
<evidence type="ECO:0000259" key="9">
    <source>
        <dbReference type="Pfam" id="PF24708"/>
    </source>
</evidence>
<dbReference type="PANTHER" id="PTHR34043">
    <property type="entry name" value="ALPHA/BETA-HYDROLASES SUPERFAMILY PROTEIN"/>
    <property type="match status" value="1"/>
</dbReference>
<accession>A0A1H8Y5G8</accession>
<keyword evidence="7" id="KW-0442">Lipid degradation</keyword>
<evidence type="ECO:0000256" key="4">
    <source>
        <dbReference type="ARBA" id="ARBA00022525"/>
    </source>
</evidence>
<name>A0A1H8Y5G8_9FIRM</name>
<comment type="catalytic activity">
    <reaction evidence="1">
        <text>a triacylglycerol + H2O = a diacylglycerol + a fatty acid + H(+)</text>
        <dbReference type="Rhea" id="RHEA:12044"/>
        <dbReference type="ChEBI" id="CHEBI:15377"/>
        <dbReference type="ChEBI" id="CHEBI:15378"/>
        <dbReference type="ChEBI" id="CHEBI:17855"/>
        <dbReference type="ChEBI" id="CHEBI:18035"/>
        <dbReference type="ChEBI" id="CHEBI:28868"/>
        <dbReference type="EC" id="3.1.1.3"/>
    </reaction>
</comment>
<dbReference type="Pfam" id="PF24708">
    <property type="entry name" value="Lip_C"/>
    <property type="match status" value="1"/>
</dbReference>
<dbReference type="InterPro" id="IPR029058">
    <property type="entry name" value="AB_hydrolase_fold"/>
</dbReference>
<protein>
    <recommendedName>
        <fullName evidence="3">triacylglycerol lipase</fullName>
        <ecNumber evidence="3">3.1.1.3</ecNumber>
    </recommendedName>
</protein>
<evidence type="ECO:0000256" key="3">
    <source>
        <dbReference type="ARBA" id="ARBA00013279"/>
    </source>
</evidence>